<comment type="caution">
    <text evidence="8">The sequence shown here is derived from an EMBL/GenBank/DDBJ whole genome shotgun (WGS) entry which is preliminary data.</text>
</comment>
<keyword evidence="4 6" id="KW-0520">NAD</keyword>
<dbReference type="PANTHER" id="PTHR43741">
    <property type="entry name" value="FMN-DEPENDENT NADH-AZOREDUCTASE 1"/>
    <property type="match status" value="1"/>
</dbReference>
<dbReference type="InterPro" id="IPR023048">
    <property type="entry name" value="NADH:quinone_OxRdtase_FMN_depd"/>
</dbReference>
<comment type="subunit">
    <text evidence="6">Homodimer.</text>
</comment>
<comment type="catalytic activity">
    <reaction evidence="6">
        <text>2 a quinone + NADH + H(+) = 2 a 1,4-benzosemiquinone + NAD(+)</text>
        <dbReference type="Rhea" id="RHEA:65952"/>
        <dbReference type="ChEBI" id="CHEBI:15378"/>
        <dbReference type="ChEBI" id="CHEBI:57540"/>
        <dbReference type="ChEBI" id="CHEBI:57945"/>
        <dbReference type="ChEBI" id="CHEBI:132124"/>
        <dbReference type="ChEBI" id="CHEBI:134225"/>
    </reaction>
</comment>
<dbReference type="Proteomes" id="UP000317977">
    <property type="component" value="Unassembled WGS sequence"/>
</dbReference>
<dbReference type="InterPro" id="IPR029039">
    <property type="entry name" value="Flavoprotein-like_sf"/>
</dbReference>
<evidence type="ECO:0000256" key="2">
    <source>
        <dbReference type="ARBA" id="ARBA00022643"/>
    </source>
</evidence>
<evidence type="ECO:0000256" key="3">
    <source>
        <dbReference type="ARBA" id="ARBA00023002"/>
    </source>
</evidence>
<keyword evidence="1 6" id="KW-0285">Flavoprotein</keyword>
<dbReference type="EC" id="1.7.1.17" evidence="6"/>
<keyword evidence="2 6" id="KW-0288">FMN</keyword>
<dbReference type="SUPFAM" id="SSF52218">
    <property type="entry name" value="Flavoproteins"/>
    <property type="match status" value="1"/>
</dbReference>
<feature type="binding site" evidence="6">
    <location>
        <begin position="16"/>
        <end position="18"/>
    </location>
    <ligand>
        <name>FMN</name>
        <dbReference type="ChEBI" id="CHEBI:58210"/>
    </ligand>
</feature>
<comment type="caution">
    <text evidence="6">Lacks conserved residue(s) required for the propagation of feature annotation.</text>
</comment>
<feature type="binding site" evidence="6">
    <location>
        <position position="10"/>
    </location>
    <ligand>
        <name>FMN</name>
        <dbReference type="ChEBI" id="CHEBI:58210"/>
    </ligand>
</feature>
<reference evidence="8 9" key="1">
    <citation type="submission" date="2019-02" db="EMBL/GenBank/DDBJ databases">
        <title>Deep-cultivation of Planctomycetes and their phenomic and genomic characterization uncovers novel biology.</title>
        <authorList>
            <person name="Wiegand S."/>
            <person name="Jogler M."/>
            <person name="Boedeker C."/>
            <person name="Pinto D."/>
            <person name="Vollmers J."/>
            <person name="Rivas-Marin E."/>
            <person name="Kohn T."/>
            <person name="Peeters S.H."/>
            <person name="Heuer A."/>
            <person name="Rast P."/>
            <person name="Oberbeckmann S."/>
            <person name="Bunk B."/>
            <person name="Jeske O."/>
            <person name="Meyerdierks A."/>
            <person name="Storesund J.E."/>
            <person name="Kallscheuer N."/>
            <person name="Luecker S."/>
            <person name="Lage O.M."/>
            <person name="Pohl T."/>
            <person name="Merkel B.J."/>
            <person name="Hornburger P."/>
            <person name="Mueller R.-W."/>
            <person name="Bruemmer F."/>
            <person name="Labrenz M."/>
            <person name="Spormann A.M."/>
            <person name="Op Den Camp H."/>
            <person name="Overmann J."/>
            <person name="Amann R."/>
            <person name="Jetten M.S.M."/>
            <person name="Mascher T."/>
            <person name="Medema M.H."/>
            <person name="Devos D.P."/>
            <person name="Kaster A.-K."/>
            <person name="Ovreas L."/>
            <person name="Rohde M."/>
            <person name="Galperin M.Y."/>
            <person name="Jogler C."/>
        </authorList>
    </citation>
    <scope>NUCLEOTIDE SEQUENCE [LARGE SCALE GENOMIC DNA]</scope>
    <source>
        <strain evidence="8 9">Poly59</strain>
    </source>
</reference>
<comment type="cofactor">
    <cofactor evidence="6">
        <name>FMN</name>
        <dbReference type="ChEBI" id="CHEBI:58210"/>
    </cofactor>
    <text evidence="6">Binds 1 FMN per subunit.</text>
</comment>
<comment type="function">
    <text evidence="6">Quinone reductase that provides resistance to thiol-specific stress caused by electrophilic quinones.</text>
</comment>
<dbReference type="InterPro" id="IPR050104">
    <property type="entry name" value="FMN-dep_NADH:Q_OxRdtase_AzoR1"/>
</dbReference>
<keyword evidence="3 6" id="KW-0560">Oxidoreductase</keyword>
<dbReference type="Gene3D" id="3.40.50.360">
    <property type="match status" value="1"/>
</dbReference>
<evidence type="ECO:0000259" key="7">
    <source>
        <dbReference type="Pfam" id="PF02525"/>
    </source>
</evidence>
<gene>
    <name evidence="8" type="primary">azoR1</name>
    <name evidence="6" type="synonym">azoR</name>
    <name evidence="8" type="ORF">Poly59_57360</name>
</gene>
<feature type="domain" description="Flavodoxin-like fold" evidence="7">
    <location>
        <begin position="3"/>
        <end position="192"/>
    </location>
</feature>
<dbReference type="InterPro" id="IPR003680">
    <property type="entry name" value="Flavodoxin_fold"/>
</dbReference>
<dbReference type="PANTHER" id="PTHR43741:SF4">
    <property type="entry name" value="FMN-DEPENDENT NADH:QUINONE OXIDOREDUCTASE"/>
    <property type="match status" value="1"/>
</dbReference>
<dbReference type="HAMAP" id="MF_01216">
    <property type="entry name" value="Azoreductase_type1"/>
    <property type="match status" value="1"/>
</dbReference>
<evidence type="ECO:0000313" key="9">
    <source>
        <dbReference type="Proteomes" id="UP000317977"/>
    </source>
</evidence>
<comment type="function">
    <text evidence="6">Also exhibits azoreductase activity. Catalyzes the reductive cleavage of the azo bond in aromatic azo compounds to the corresponding amines.</text>
</comment>
<protein>
    <recommendedName>
        <fullName evidence="6">FMN dependent NADH:quinone oxidoreductase</fullName>
        <ecNumber evidence="6">1.6.5.-</ecNumber>
    </recommendedName>
    <alternativeName>
        <fullName evidence="6">Azo-dye reductase</fullName>
    </alternativeName>
    <alternativeName>
        <fullName evidence="6">FMN-dependent NADH-azo compound oxidoreductase</fullName>
    </alternativeName>
    <alternativeName>
        <fullName evidence="6">FMN-dependent NADH-azoreductase</fullName>
        <ecNumber evidence="6">1.7.1.17</ecNumber>
    </alternativeName>
</protein>
<dbReference type="GO" id="GO:0010181">
    <property type="term" value="F:FMN binding"/>
    <property type="evidence" value="ECO:0007669"/>
    <property type="project" value="UniProtKB-UniRule"/>
</dbReference>
<dbReference type="AlphaFoldDB" id="A0A5C6EAL7"/>
<comment type="catalytic activity">
    <reaction evidence="5">
        <text>N,N-dimethyl-1,4-phenylenediamine + anthranilate + 2 NAD(+) = 2-(4-dimethylaminophenyl)diazenylbenzoate + 2 NADH + 2 H(+)</text>
        <dbReference type="Rhea" id="RHEA:55872"/>
        <dbReference type="ChEBI" id="CHEBI:15378"/>
        <dbReference type="ChEBI" id="CHEBI:15783"/>
        <dbReference type="ChEBI" id="CHEBI:16567"/>
        <dbReference type="ChEBI" id="CHEBI:57540"/>
        <dbReference type="ChEBI" id="CHEBI:57945"/>
        <dbReference type="ChEBI" id="CHEBI:71579"/>
        <dbReference type="EC" id="1.7.1.17"/>
    </reaction>
    <physiologicalReaction direction="right-to-left" evidence="5">
        <dbReference type="Rhea" id="RHEA:55874"/>
    </physiologicalReaction>
</comment>
<comment type="similarity">
    <text evidence="6">Belongs to the azoreductase type 1 family.</text>
</comment>
<dbReference type="GO" id="GO:0016652">
    <property type="term" value="F:oxidoreductase activity, acting on NAD(P)H as acceptor"/>
    <property type="evidence" value="ECO:0007669"/>
    <property type="project" value="UniProtKB-UniRule"/>
</dbReference>
<dbReference type="Pfam" id="PF02525">
    <property type="entry name" value="Flavodoxin_2"/>
    <property type="match status" value="1"/>
</dbReference>
<dbReference type="RefSeq" id="WP_146537233.1">
    <property type="nucleotide sequence ID" value="NZ_SJPX01000006.1"/>
</dbReference>
<sequence length="207" mass="22883">MARLLYIESSPRKARSKSINVANAFLAAYKSANPNDEVVTIDLWEKQLPEFDGFTIDAKYQVLHGDSFDDDQAKAWQGVVEVCDEFKSADKYLFSVPMWNFGVPYKLKHYIDVIAQPGQTFSFDPATGYSGLVKGKPAVVVYARGGAYEGEASGMDHQQPYIQQMLGFFGFTNVHPVVIEPTLAAPDAVAETESTAIDLARNLALKF</sequence>
<dbReference type="OrthoDB" id="9805013at2"/>
<evidence type="ECO:0000256" key="1">
    <source>
        <dbReference type="ARBA" id="ARBA00022630"/>
    </source>
</evidence>
<evidence type="ECO:0000313" key="8">
    <source>
        <dbReference type="EMBL" id="TWU46763.1"/>
    </source>
</evidence>
<organism evidence="8 9">
    <name type="scientific">Rubripirellula reticaptiva</name>
    <dbReference type="NCBI Taxonomy" id="2528013"/>
    <lineage>
        <taxon>Bacteria</taxon>
        <taxon>Pseudomonadati</taxon>
        <taxon>Planctomycetota</taxon>
        <taxon>Planctomycetia</taxon>
        <taxon>Pirellulales</taxon>
        <taxon>Pirellulaceae</taxon>
        <taxon>Rubripirellula</taxon>
    </lineage>
</organism>
<dbReference type="GO" id="GO:0009055">
    <property type="term" value="F:electron transfer activity"/>
    <property type="evidence" value="ECO:0007669"/>
    <property type="project" value="UniProtKB-UniRule"/>
</dbReference>
<proteinExistence type="inferred from homology"/>
<feature type="binding site" evidence="6">
    <location>
        <begin position="98"/>
        <end position="101"/>
    </location>
    <ligand>
        <name>FMN</name>
        <dbReference type="ChEBI" id="CHEBI:58210"/>
    </ligand>
</feature>
<accession>A0A5C6EAL7</accession>
<evidence type="ECO:0000256" key="6">
    <source>
        <dbReference type="HAMAP-Rule" id="MF_01216"/>
    </source>
</evidence>
<dbReference type="EC" id="1.6.5.-" evidence="6"/>
<keyword evidence="9" id="KW-1185">Reference proteome</keyword>
<evidence type="ECO:0000256" key="5">
    <source>
        <dbReference type="ARBA" id="ARBA00048542"/>
    </source>
</evidence>
<dbReference type="GO" id="GO:0016655">
    <property type="term" value="F:oxidoreductase activity, acting on NAD(P)H, quinone or similar compound as acceptor"/>
    <property type="evidence" value="ECO:0007669"/>
    <property type="project" value="InterPro"/>
</dbReference>
<name>A0A5C6EAL7_9BACT</name>
<dbReference type="EMBL" id="SJPX01000006">
    <property type="protein sequence ID" value="TWU46763.1"/>
    <property type="molecule type" value="Genomic_DNA"/>
</dbReference>
<evidence type="ECO:0000256" key="4">
    <source>
        <dbReference type="ARBA" id="ARBA00023027"/>
    </source>
</evidence>